<accession>A0A0A9GZJ6</accession>
<reference evidence="1" key="1">
    <citation type="submission" date="2014-09" db="EMBL/GenBank/DDBJ databases">
        <authorList>
            <person name="Magalhaes I.L.F."/>
            <person name="Oliveira U."/>
            <person name="Santos F.R."/>
            <person name="Vidigal T.H.D.A."/>
            <person name="Brescovit A.D."/>
            <person name="Santos A.J."/>
        </authorList>
    </citation>
    <scope>NUCLEOTIDE SEQUENCE</scope>
    <source>
        <tissue evidence="1">Shoot tissue taken approximately 20 cm above the soil surface</tissue>
    </source>
</reference>
<dbReference type="EMBL" id="GBRH01171883">
    <property type="protein sequence ID" value="JAE26013.1"/>
    <property type="molecule type" value="Transcribed_RNA"/>
</dbReference>
<name>A0A0A9GZJ6_ARUDO</name>
<evidence type="ECO:0000313" key="1">
    <source>
        <dbReference type="EMBL" id="JAE26013.1"/>
    </source>
</evidence>
<proteinExistence type="predicted"/>
<dbReference type="AlphaFoldDB" id="A0A0A9GZJ6"/>
<protein>
    <submittedName>
        <fullName evidence="1">Uncharacterized protein</fullName>
    </submittedName>
</protein>
<reference evidence="1" key="2">
    <citation type="journal article" date="2015" name="Data Brief">
        <title>Shoot transcriptome of the giant reed, Arundo donax.</title>
        <authorList>
            <person name="Barrero R.A."/>
            <person name="Guerrero F.D."/>
            <person name="Moolhuijzen P."/>
            <person name="Goolsby J.A."/>
            <person name="Tidwell J."/>
            <person name="Bellgard S.E."/>
            <person name="Bellgard M.I."/>
        </authorList>
    </citation>
    <scope>NUCLEOTIDE SEQUENCE</scope>
    <source>
        <tissue evidence="1">Shoot tissue taken approximately 20 cm above the soil surface</tissue>
    </source>
</reference>
<sequence>MPKYDGCCFCILFFYISSSKRFFGKHVFNS</sequence>
<organism evidence="1">
    <name type="scientific">Arundo donax</name>
    <name type="common">Giant reed</name>
    <name type="synonym">Donax arundinaceus</name>
    <dbReference type="NCBI Taxonomy" id="35708"/>
    <lineage>
        <taxon>Eukaryota</taxon>
        <taxon>Viridiplantae</taxon>
        <taxon>Streptophyta</taxon>
        <taxon>Embryophyta</taxon>
        <taxon>Tracheophyta</taxon>
        <taxon>Spermatophyta</taxon>
        <taxon>Magnoliopsida</taxon>
        <taxon>Liliopsida</taxon>
        <taxon>Poales</taxon>
        <taxon>Poaceae</taxon>
        <taxon>PACMAD clade</taxon>
        <taxon>Arundinoideae</taxon>
        <taxon>Arundineae</taxon>
        <taxon>Arundo</taxon>
    </lineage>
</organism>